<feature type="transmembrane region" description="Helical" evidence="7">
    <location>
        <begin position="469"/>
        <end position="491"/>
    </location>
</feature>
<dbReference type="Proteomes" id="UP001304243">
    <property type="component" value="Unassembled WGS sequence"/>
</dbReference>
<accession>A0AAN7DDK2</accession>
<feature type="compositionally biased region" description="Low complexity" evidence="6">
    <location>
        <begin position="28"/>
        <end position="49"/>
    </location>
</feature>
<dbReference type="GO" id="GO:0015179">
    <property type="term" value="F:L-amino acid transmembrane transporter activity"/>
    <property type="evidence" value="ECO:0007669"/>
    <property type="project" value="TreeGrafter"/>
</dbReference>
<feature type="transmembrane region" description="Helical" evidence="7">
    <location>
        <begin position="313"/>
        <end position="334"/>
    </location>
</feature>
<evidence type="ECO:0000256" key="1">
    <source>
        <dbReference type="ARBA" id="ARBA00004141"/>
    </source>
</evidence>
<reference evidence="9 10" key="1">
    <citation type="submission" date="2022-11" db="EMBL/GenBank/DDBJ databases">
        <title>Mucor velutinosus strain NIH1002 WGS.</title>
        <authorList>
            <person name="Subramanian P."/>
            <person name="Mullikin J.C."/>
            <person name="Segre J.A."/>
            <person name="Zelazny A.M."/>
        </authorList>
    </citation>
    <scope>NUCLEOTIDE SEQUENCE [LARGE SCALE GENOMIC DNA]</scope>
    <source>
        <strain evidence="9 10">NIH1002</strain>
    </source>
</reference>
<comment type="caution">
    <text evidence="9">The sequence shown here is derived from an EMBL/GenBank/DDBJ whole genome shotgun (WGS) entry which is preliminary data.</text>
</comment>
<dbReference type="InterPro" id="IPR013057">
    <property type="entry name" value="AA_transpt_TM"/>
</dbReference>
<dbReference type="AlphaFoldDB" id="A0AAN7DDK2"/>
<feature type="transmembrane region" description="Helical" evidence="7">
    <location>
        <begin position="616"/>
        <end position="637"/>
    </location>
</feature>
<feature type="transmembrane region" description="Helical" evidence="7">
    <location>
        <begin position="547"/>
        <end position="571"/>
    </location>
</feature>
<keyword evidence="5 7" id="KW-0472">Membrane</keyword>
<keyword evidence="4 7" id="KW-1133">Transmembrane helix</keyword>
<dbReference type="GeneID" id="89954094"/>
<dbReference type="PANTHER" id="PTHR22950:SF666">
    <property type="entry name" value="VACUOLAR AMINO ACID TRANSPORTER 4"/>
    <property type="match status" value="1"/>
</dbReference>
<feature type="transmembrane region" description="Helical" evidence="7">
    <location>
        <begin position="395"/>
        <end position="415"/>
    </location>
</feature>
<feature type="transmembrane region" description="Helical" evidence="7">
    <location>
        <begin position="287"/>
        <end position="307"/>
    </location>
</feature>
<evidence type="ECO:0000259" key="8">
    <source>
        <dbReference type="Pfam" id="PF01490"/>
    </source>
</evidence>
<feature type="transmembrane region" description="Helical" evidence="7">
    <location>
        <begin position="427"/>
        <end position="449"/>
    </location>
</feature>
<evidence type="ECO:0000313" key="10">
    <source>
        <dbReference type="Proteomes" id="UP001304243"/>
    </source>
</evidence>
<comment type="similarity">
    <text evidence="2">Belongs to the amino acid/polyamine transporter 2 family.</text>
</comment>
<feature type="compositionally biased region" description="Polar residues" evidence="6">
    <location>
        <begin position="50"/>
        <end position="64"/>
    </location>
</feature>
<gene>
    <name evidence="9" type="ORF">ATC70_010408</name>
</gene>
<protein>
    <recommendedName>
        <fullName evidence="8">Amino acid transporter transmembrane domain-containing protein</fullName>
    </recommendedName>
</protein>
<evidence type="ECO:0000256" key="2">
    <source>
        <dbReference type="ARBA" id="ARBA00008066"/>
    </source>
</evidence>
<evidence type="ECO:0000256" key="6">
    <source>
        <dbReference type="SAM" id="MobiDB-lite"/>
    </source>
</evidence>
<keyword evidence="3 7" id="KW-0812">Transmembrane</keyword>
<sequence length="677" mass="73959">MTHNNNINIDITDKTIVNLVQQHLVHDSSTISSDDSSNHNSSSHADSTTVATATAEDSNNNTSPPIDAEVPVPYHLPGAAITHDIYTHANSIVMAAHSLPRSKSFSDLKQKAGRLIHDDEAGSTNTSVHGGGSEHDSSEEFENLDKPGGFRRFHIHQQHKLAVQPNDQDISNNPAFQELFRPDSMCSAESRQDYTTGLYQIDTAGTSQHPPQPVTRHFLEYLAITSVINQFAGEDLSDSEEDDSQLVVHDEEQQFSEQTALLPNKRKRRHSTKHQKKSEHKANITKTVFLLFKAFIGSGILFLPKAFSNGGLVFSIFTMWLMGGISLYCFLLLLDCKQHLTGSYGDMGGQLYGSWMRSIVLFSIAISQMGFMCGGTIFIVQNVTEAVRALSGDTIHLNAAAVFVMLAILLMPLVLIRNIAKLSPTALLSDVLIVGGLICLLVFDFIEIFEHGITSPKSGPGIHWLFNSANYSVFIGTAVYSFEGIGLIIPIRDSMEKPEKFPAVLTFVMVLVASTLCSVGTLGYLAFGENVKTVALLNLPAGILPNSVQLGYAVAVLLSNALTLFPTIRIIEQALFGDRTGKHNLYIKWQKNTLRASIVISGTLIAWAGANDLDKFISLIGSVCCCPLSLIFPPLFHLALPTTRGSKRVIDMVLIGFGAVVMLFTFYNTSKQWATSG</sequence>
<evidence type="ECO:0000256" key="3">
    <source>
        <dbReference type="ARBA" id="ARBA00022692"/>
    </source>
</evidence>
<feature type="domain" description="Amino acid transporter transmembrane" evidence="8">
    <location>
        <begin position="280"/>
        <end position="669"/>
    </location>
</feature>
<dbReference type="Pfam" id="PF01490">
    <property type="entry name" value="Aa_trans"/>
    <property type="match status" value="1"/>
</dbReference>
<proteinExistence type="inferred from homology"/>
<evidence type="ECO:0000256" key="5">
    <source>
        <dbReference type="ARBA" id="ARBA00023136"/>
    </source>
</evidence>
<evidence type="ECO:0000256" key="7">
    <source>
        <dbReference type="SAM" id="Phobius"/>
    </source>
</evidence>
<feature type="transmembrane region" description="Helical" evidence="7">
    <location>
        <begin position="592"/>
        <end position="610"/>
    </location>
</feature>
<dbReference type="RefSeq" id="XP_064682128.1">
    <property type="nucleotide sequence ID" value="XM_064829626.1"/>
</dbReference>
<dbReference type="EMBL" id="JASEJX010000014">
    <property type="protein sequence ID" value="KAK4515462.1"/>
    <property type="molecule type" value="Genomic_DNA"/>
</dbReference>
<evidence type="ECO:0000256" key="4">
    <source>
        <dbReference type="ARBA" id="ARBA00022989"/>
    </source>
</evidence>
<feature type="transmembrane region" description="Helical" evidence="7">
    <location>
        <begin position="503"/>
        <end position="527"/>
    </location>
</feature>
<dbReference type="PANTHER" id="PTHR22950">
    <property type="entry name" value="AMINO ACID TRANSPORTER"/>
    <property type="match status" value="1"/>
</dbReference>
<feature type="transmembrane region" description="Helical" evidence="7">
    <location>
        <begin position="355"/>
        <end position="380"/>
    </location>
</feature>
<dbReference type="GO" id="GO:0005774">
    <property type="term" value="C:vacuolar membrane"/>
    <property type="evidence" value="ECO:0007669"/>
    <property type="project" value="TreeGrafter"/>
</dbReference>
<keyword evidence="10" id="KW-1185">Reference proteome</keyword>
<feature type="region of interest" description="Disordered" evidence="6">
    <location>
        <begin position="116"/>
        <end position="147"/>
    </location>
</feature>
<feature type="transmembrane region" description="Helical" evidence="7">
    <location>
        <begin position="649"/>
        <end position="667"/>
    </location>
</feature>
<comment type="subcellular location">
    <subcellularLocation>
        <location evidence="1">Membrane</location>
        <topology evidence="1">Multi-pass membrane protein</topology>
    </subcellularLocation>
</comment>
<organism evidence="9 10">
    <name type="scientific">Mucor velutinosus</name>
    <dbReference type="NCBI Taxonomy" id="708070"/>
    <lineage>
        <taxon>Eukaryota</taxon>
        <taxon>Fungi</taxon>
        <taxon>Fungi incertae sedis</taxon>
        <taxon>Mucoromycota</taxon>
        <taxon>Mucoromycotina</taxon>
        <taxon>Mucoromycetes</taxon>
        <taxon>Mucorales</taxon>
        <taxon>Mucorineae</taxon>
        <taxon>Mucoraceae</taxon>
        <taxon>Mucor</taxon>
    </lineage>
</organism>
<evidence type="ECO:0000313" key="9">
    <source>
        <dbReference type="EMBL" id="KAK4515462.1"/>
    </source>
</evidence>
<name>A0AAN7DDK2_9FUNG</name>
<feature type="region of interest" description="Disordered" evidence="6">
    <location>
        <begin position="28"/>
        <end position="71"/>
    </location>
</feature>